<dbReference type="Pfam" id="PF00550">
    <property type="entry name" value="PP-binding"/>
    <property type="match status" value="1"/>
</dbReference>
<organism evidence="6 7">
    <name type="scientific">Aureimonas pseudogalii</name>
    <dbReference type="NCBI Taxonomy" id="1744844"/>
    <lineage>
        <taxon>Bacteria</taxon>
        <taxon>Pseudomonadati</taxon>
        <taxon>Pseudomonadota</taxon>
        <taxon>Alphaproteobacteria</taxon>
        <taxon>Hyphomicrobiales</taxon>
        <taxon>Aurantimonadaceae</taxon>
        <taxon>Aureimonas</taxon>
    </lineage>
</organism>
<dbReference type="EMBL" id="JACIEK010000001">
    <property type="protein sequence ID" value="MBB3996733.1"/>
    <property type="molecule type" value="Genomic_DNA"/>
</dbReference>
<accession>A0A7W6EEG6</accession>
<evidence type="ECO:0000256" key="4">
    <source>
        <dbReference type="ARBA" id="ARBA00022598"/>
    </source>
</evidence>
<dbReference type="AlphaFoldDB" id="A0A7W6EEG6"/>
<dbReference type="InterPro" id="IPR036736">
    <property type="entry name" value="ACP-like_sf"/>
</dbReference>
<dbReference type="GO" id="GO:0016874">
    <property type="term" value="F:ligase activity"/>
    <property type="evidence" value="ECO:0007669"/>
    <property type="project" value="UniProtKB-KW"/>
</dbReference>
<dbReference type="GO" id="GO:0031177">
    <property type="term" value="F:phosphopantetheine binding"/>
    <property type="evidence" value="ECO:0007669"/>
    <property type="project" value="InterPro"/>
</dbReference>
<dbReference type="InterPro" id="IPR040097">
    <property type="entry name" value="FAAL/FAAC"/>
</dbReference>
<dbReference type="PANTHER" id="PTHR22754">
    <property type="entry name" value="DISCO-INTERACTING PROTEIN 2 DIP2 -RELATED"/>
    <property type="match status" value="1"/>
</dbReference>
<dbReference type="SMART" id="SM01294">
    <property type="entry name" value="PKS_PP_betabranch"/>
    <property type="match status" value="1"/>
</dbReference>
<dbReference type="Pfam" id="PF00501">
    <property type="entry name" value="AMP-binding"/>
    <property type="match status" value="1"/>
</dbReference>
<dbReference type="GO" id="GO:0006633">
    <property type="term" value="P:fatty acid biosynthetic process"/>
    <property type="evidence" value="ECO:0007669"/>
    <property type="project" value="TreeGrafter"/>
</dbReference>
<dbReference type="GO" id="GO:0071766">
    <property type="term" value="P:Actinobacterium-type cell wall biogenesis"/>
    <property type="evidence" value="ECO:0007669"/>
    <property type="project" value="UniProtKB-ARBA"/>
</dbReference>
<evidence type="ECO:0000259" key="5">
    <source>
        <dbReference type="PROSITE" id="PS50075"/>
    </source>
</evidence>
<keyword evidence="2" id="KW-0596">Phosphopantetheine</keyword>
<dbReference type="Proteomes" id="UP000542776">
    <property type="component" value="Unassembled WGS sequence"/>
</dbReference>
<reference evidence="6 7" key="1">
    <citation type="submission" date="2020-08" db="EMBL/GenBank/DDBJ databases">
        <title>Genomic Encyclopedia of Type Strains, Phase IV (KMG-IV): sequencing the most valuable type-strain genomes for metagenomic binning, comparative biology and taxonomic classification.</title>
        <authorList>
            <person name="Goeker M."/>
        </authorList>
    </citation>
    <scope>NUCLEOTIDE SEQUENCE [LARGE SCALE GENOMIC DNA]</scope>
    <source>
        <strain evidence="6 7">DSM 102238</strain>
    </source>
</reference>
<protein>
    <submittedName>
        <fullName evidence="6">Acyl-CoA synthetase (AMP-forming)/AMP-acid ligase II</fullName>
    </submittedName>
</protein>
<feature type="domain" description="Carrier" evidence="5">
    <location>
        <begin position="596"/>
        <end position="675"/>
    </location>
</feature>
<evidence type="ECO:0000256" key="2">
    <source>
        <dbReference type="ARBA" id="ARBA00022450"/>
    </source>
</evidence>
<dbReference type="SMART" id="SM00823">
    <property type="entry name" value="PKS_PP"/>
    <property type="match status" value="1"/>
</dbReference>
<dbReference type="CDD" id="cd05931">
    <property type="entry name" value="FAAL"/>
    <property type="match status" value="1"/>
</dbReference>
<dbReference type="InterPro" id="IPR045851">
    <property type="entry name" value="AMP-bd_C_sf"/>
</dbReference>
<dbReference type="Gene3D" id="3.30.300.30">
    <property type="match status" value="1"/>
</dbReference>
<dbReference type="PROSITE" id="PS00012">
    <property type="entry name" value="PHOSPHOPANTETHEINE"/>
    <property type="match status" value="1"/>
</dbReference>
<keyword evidence="4 6" id="KW-0436">Ligase</keyword>
<dbReference type="InterPro" id="IPR020806">
    <property type="entry name" value="PKS_PP-bd"/>
</dbReference>
<dbReference type="PANTHER" id="PTHR22754:SF32">
    <property type="entry name" value="DISCO-INTERACTING PROTEIN 2"/>
    <property type="match status" value="1"/>
</dbReference>
<dbReference type="Gene3D" id="1.10.1200.10">
    <property type="entry name" value="ACP-like"/>
    <property type="match status" value="1"/>
</dbReference>
<dbReference type="InterPro" id="IPR009081">
    <property type="entry name" value="PP-bd_ACP"/>
</dbReference>
<keyword evidence="7" id="KW-1185">Reference proteome</keyword>
<dbReference type="InterPro" id="IPR020845">
    <property type="entry name" value="AMP-binding_CS"/>
</dbReference>
<dbReference type="GO" id="GO:0070566">
    <property type="term" value="F:adenylyltransferase activity"/>
    <property type="evidence" value="ECO:0007669"/>
    <property type="project" value="TreeGrafter"/>
</dbReference>
<keyword evidence="3" id="KW-0597">Phosphoprotein</keyword>
<evidence type="ECO:0000256" key="1">
    <source>
        <dbReference type="ARBA" id="ARBA00006432"/>
    </source>
</evidence>
<dbReference type="SUPFAM" id="SSF47336">
    <property type="entry name" value="ACP-like"/>
    <property type="match status" value="1"/>
</dbReference>
<dbReference type="SUPFAM" id="SSF56801">
    <property type="entry name" value="Acetyl-CoA synthetase-like"/>
    <property type="match status" value="1"/>
</dbReference>
<proteinExistence type="inferred from homology"/>
<dbReference type="RefSeq" id="WP_183197594.1">
    <property type="nucleotide sequence ID" value="NZ_JACIEK010000001.1"/>
</dbReference>
<evidence type="ECO:0000313" key="7">
    <source>
        <dbReference type="Proteomes" id="UP000542776"/>
    </source>
</evidence>
<dbReference type="PROSITE" id="PS00455">
    <property type="entry name" value="AMP_BINDING"/>
    <property type="match status" value="1"/>
</dbReference>
<dbReference type="InterPro" id="IPR000873">
    <property type="entry name" value="AMP-dep_synth/lig_dom"/>
</dbReference>
<name>A0A7W6EEG6_9HYPH</name>
<comment type="similarity">
    <text evidence="1">Belongs to the ATP-dependent AMP-binding enzyme family.</text>
</comment>
<sequence>MTPSATLDEILFRRAAREPDAIAYRFHASRSEETVDLSMAAIERSVRSIGAALQARRLKGERVVLALPHAPEFLLAFYACLSAGALAVPVPGQRAGKSDPRFASVLADAGPALVIAEPATAPWLREVAAAHAEATGQAAPIVATLEDLAGDPAAFRRETIDADDIAIVQYTSGSTGDPKGVMISHGNFVANANLIIEKLRLGPSSRGVLWLPFYHDMGLVGAVITPMVVGGTADLMSPQAFVQSPATWLRKLSAVGATTAVAPNFALERCCDMATPEVVAGLDLSTITCLLTGSEPVNPNTIERFARTFAPCGFRADALLASYGLAESTLLVTGNLRDRAGPTIRGFETEALGANRAVPAVEGAAAQRLVGNGAPEGRVRIADVETDRALGEGEIGEILLTGASVARGYWGRPEVSAAAFGARLEDEPEAGPFYRTGDLGFLLGDDLFVTGRLKNLIIVRGRNLYPQDIEEAATRDLPDLSTGAAAAFAVDRGRGEEVVLLAEATRGGVAALKDGDAAASLVARVTKRLGEGLQITPAEICIVKPGRIPRTSSGKIQHGAARAEWRETGFEPHLVHRWIRPDPAVADPNAVPPAIATRGELEAWLVERLASHSGQAPHQVDLDEPFASYGLDSVTAIETIAAINALDLGARRVQPVDLYDYPTIQRLLDHMFDACEQAAPPPANETDDATPTDRDVDREAAALRALLDG</sequence>
<comment type="caution">
    <text evidence="6">The sequence shown here is derived from an EMBL/GenBank/DDBJ whole genome shotgun (WGS) entry which is preliminary data.</text>
</comment>
<gene>
    <name evidence="6" type="ORF">GGR04_000554</name>
</gene>
<dbReference type="InterPro" id="IPR006162">
    <property type="entry name" value="Ppantetheine_attach_site"/>
</dbReference>
<evidence type="ECO:0000256" key="3">
    <source>
        <dbReference type="ARBA" id="ARBA00022553"/>
    </source>
</evidence>
<dbReference type="FunFam" id="3.40.50.12780:FF:000013">
    <property type="entry name" value="Long-chain-fatty-acid--AMP ligase FadD32"/>
    <property type="match status" value="1"/>
</dbReference>
<evidence type="ECO:0000313" key="6">
    <source>
        <dbReference type="EMBL" id="MBB3996733.1"/>
    </source>
</evidence>
<dbReference type="PROSITE" id="PS50075">
    <property type="entry name" value="CARRIER"/>
    <property type="match status" value="1"/>
</dbReference>
<dbReference type="GO" id="GO:0005886">
    <property type="term" value="C:plasma membrane"/>
    <property type="evidence" value="ECO:0007669"/>
    <property type="project" value="TreeGrafter"/>
</dbReference>
<dbReference type="Gene3D" id="3.40.50.12780">
    <property type="entry name" value="N-terminal domain of ligase-like"/>
    <property type="match status" value="1"/>
</dbReference>
<dbReference type="InterPro" id="IPR042099">
    <property type="entry name" value="ANL_N_sf"/>
</dbReference>